<evidence type="ECO:0000313" key="3">
    <source>
        <dbReference type="WBParaSite" id="Pan_g12720.t1"/>
    </source>
</evidence>
<organism evidence="2 3">
    <name type="scientific">Panagrellus redivivus</name>
    <name type="common">Microworm</name>
    <dbReference type="NCBI Taxonomy" id="6233"/>
    <lineage>
        <taxon>Eukaryota</taxon>
        <taxon>Metazoa</taxon>
        <taxon>Ecdysozoa</taxon>
        <taxon>Nematoda</taxon>
        <taxon>Chromadorea</taxon>
        <taxon>Rhabditida</taxon>
        <taxon>Tylenchina</taxon>
        <taxon>Panagrolaimomorpha</taxon>
        <taxon>Panagrolaimoidea</taxon>
        <taxon>Panagrolaimidae</taxon>
        <taxon>Panagrellus</taxon>
    </lineage>
</organism>
<evidence type="ECO:0000256" key="1">
    <source>
        <dbReference type="SAM" id="MobiDB-lite"/>
    </source>
</evidence>
<feature type="compositionally biased region" description="Basic and acidic residues" evidence="1">
    <location>
        <begin position="133"/>
        <end position="152"/>
    </location>
</feature>
<dbReference type="AlphaFoldDB" id="A0A7E4UTZ0"/>
<dbReference type="WBParaSite" id="Pan_g12720.t1">
    <property type="protein sequence ID" value="Pan_g12720.t1"/>
    <property type="gene ID" value="Pan_g12720"/>
</dbReference>
<keyword evidence="2" id="KW-1185">Reference proteome</keyword>
<accession>A0A7E4UTZ0</accession>
<reference evidence="2" key="1">
    <citation type="journal article" date="2013" name="Genetics">
        <title>The draft genome and transcriptome of Panagrellus redivivus are shaped by the harsh demands of a free-living lifestyle.</title>
        <authorList>
            <person name="Srinivasan J."/>
            <person name="Dillman A.R."/>
            <person name="Macchietto M.G."/>
            <person name="Heikkinen L."/>
            <person name="Lakso M."/>
            <person name="Fracchia K.M."/>
            <person name="Antoshechkin I."/>
            <person name="Mortazavi A."/>
            <person name="Wong G."/>
            <person name="Sternberg P.W."/>
        </authorList>
    </citation>
    <scope>NUCLEOTIDE SEQUENCE [LARGE SCALE GENOMIC DNA]</scope>
    <source>
        <strain evidence="2">MT8872</strain>
    </source>
</reference>
<evidence type="ECO:0000313" key="2">
    <source>
        <dbReference type="Proteomes" id="UP000492821"/>
    </source>
</evidence>
<feature type="region of interest" description="Disordered" evidence="1">
    <location>
        <begin position="1"/>
        <end position="158"/>
    </location>
</feature>
<sequence length="158" mass="18240">MAPQVVAESTSTILSRSKVTYDRSPMKTTTVNRSPVNQNRRNSAGKGRRPDYGQQKRRSDVVVVVRGSVRHQHENRPVFNQRRSNGPQRHNNRQTQRRSASYVDRRSPKNATKTIHKKQATEIRSPKNRRPNKKTEVKPTADDLDRELEAYMKRPVSA</sequence>
<protein>
    <submittedName>
        <fullName evidence="3">FoP_duplication domain-containing protein</fullName>
    </submittedName>
</protein>
<proteinExistence type="predicted"/>
<name>A0A7E4UTZ0_PANRE</name>
<feature type="compositionally biased region" description="Polar residues" evidence="1">
    <location>
        <begin position="7"/>
        <end position="18"/>
    </location>
</feature>
<reference evidence="3" key="2">
    <citation type="submission" date="2020-10" db="UniProtKB">
        <authorList>
            <consortium name="WormBaseParasite"/>
        </authorList>
    </citation>
    <scope>IDENTIFICATION</scope>
</reference>
<feature type="compositionally biased region" description="Polar residues" evidence="1">
    <location>
        <begin position="26"/>
        <end position="42"/>
    </location>
</feature>
<dbReference type="Proteomes" id="UP000492821">
    <property type="component" value="Unassembled WGS sequence"/>
</dbReference>